<dbReference type="GO" id="GO:0016788">
    <property type="term" value="F:hydrolase activity, acting on ester bonds"/>
    <property type="evidence" value="ECO:0007669"/>
    <property type="project" value="InterPro"/>
</dbReference>
<keyword evidence="2 5" id="KW-0732">Signal</keyword>
<keyword evidence="3" id="KW-0378">Hydrolase</keyword>
<dbReference type="Proteomes" id="UP000636800">
    <property type="component" value="Unassembled WGS sequence"/>
</dbReference>
<keyword evidence="7" id="KW-1185">Reference proteome</keyword>
<gene>
    <name evidence="6" type="ORF">HPP92_017292</name>
</gene>
<dbReference type="SUPFAM" id="SSF52266">
    <property type="entry name" value="SGNH hydrolase"/>
    <property type="match status" value="1"/>
</dbReference>
<feature type="chain" id="PRO_5032991789" description="GDSL esterase/lipase LIP-4" evidence="5">
    <location>
        <begin position="26"/>
        <end position="367"/>
    </location>
</feature>
<dbReference type="OrthoDB" id="198735at2759"/>
<dbReference type="InterPro" id="IPR001087">
    <property type="entry name" value="GDSL"/>
</dbReference>
<dbReference type="CDD" id="cd01837">
    <property type="entry name" value="SGNH_plant_lipase_like"/>
    <property type="match status" value="1"/>
</dbReference>
<protein>
    <recommendedName>
        <fullName evidence="8">GDSL esterase/lipase LIP-4</fullName>
    </recommendedName>
</protein>
<evidence type="ECO:0000256" key="5">
    <source>
        <dbReference type="SAM" id="SignalP"/>
    </source>
</evidence>
<evidence type="ECO:0008006" key="8">
    <source>
        <dbReference type="Google" id="ProtNLM"/>
    </source>
</evidence>
<dbReference type="PANTHER" id="PTHR22835">
    <property type="entry name" value="ZINC FINGER FYVE DOMAIN CONTAINING PROTEIN"/>
    <property type="match status" value="1"/>
</dbReference>
<evidence type="ECO:0000256" key="1">
    <source>
        <dbReference type="ARBA" id="ARBA00008668"/>
    </source>
</evidence>
<name>A0A835QMT8_VANPL</name>
<dbReference type="InterPro" id="IPR036514">
    <property type="entry name" value="SGNH_hydro_sf"/>
</dbReference>
<comment type="similarity">
    <text evidence="1">Belongs to the 'GDSL' lipolytic enzyme family.</text>
</comment>
<evidence type="ECO:0000313" key="6">
    <source>
        <dbReference type="EMBL" id="KAG0470592.1"/>
    </source>
</evidence>
<keyword evidence="4" id="KW-0325">Glycoprotein</keyword>
<feature type="signal peptide" evidence="5">
    <location>
        <begin position="1"/>
        <end position="25"/>
    </location>
</feature>
<evidence type="ECO:0000313" key="7">
    <source>
        <dbReference type="Proteomes" id="UP000636800"/>
    </source>
</evidence>
<accession>A0A835QMT8</accession>
<evidence type="ECO:0000256" key="4">
    <source>
        <dbReference type="ARBA" id="ARBA00023180"/>
    </source>
</evidence>
<evidence type="ECO:0000256" key="3">
    <source>
        <dbReference type="ARBA" id="ARBA00022801"/>
    </source>
</evidence>
<dbReference type="EMBL" id="JADCNL010000008">
    <property type="protein sequence ID" value="KAG0470592.1"/>
    <property type="molecule type" value="Genomic_DNA"/>
</dbReference>
<comment type="caution">
    <text evidence="6">The sequence shown here is derived from an EMBL/GenBank/DDBJ whole genome shotgun (WGS) entry which is preliminary data.</text>
</comment>
<dbReference type="InterPro" id="IPR035669">
    <property type="entry name" value="SGNH_plant_lipase-like"/>
</dbReference>
<proteinExistence type="inferred from homology"/>
<evidence type="ECO:0000256" key="2">
    <source>
        <dbReference type="ARBA" id="ARBA00022729"/>
    </source>
</evidence>
<reference evidence="6 7" key="1">
    <citation type="journal article" date="2020" name="Nat. Food">
        <title>A phased Vanilla planifolia genome enables genetic improvement of flavour and production.</title>
        <authorList>
            <person name="Hasing T."/>
            <person name="Tang H."/>
            <person name="Brym M."/>
            <person name="Khazi F."/>
            <person name="Huang T."/>
            <person name="Chambers A.H."/>
        </authorList>
    </citation>
    <scope>NUCLEOTIDE SEQUENCE [LARGE SCALE GENOMIC DNA]</scope>
    <source>
        <tissue evidence="6">Leaf</tissue>
    </source>
</reference>
<dbReference type="AlphaFoldDB" id="A0A835QMT8"/>
<dbReference type="PANTHER" id="PTHR22835:SF275">
    <property type="entry name" value="OS01G0331100 PROTEIN"/>
    <property type="match status" value="1"/>
</dbReference>
<dbReference type="Pfam" id="PF00657">
    <property type="entry name" value="Lipase_GDSL"/>
    <property type="match status" value="1"/>
</dbReference>
<sequence>MDWLSLFALSVLLAWSGGLSPAVEARCGAGGAVVFNFGDSNSDTGGLSAGLGYIFPLPHGRIFFHRSTGRLCDGRLVLDFLCENLNSSYLSPYLESLGSDFRHGANFAISGAATLPRNQPFSLFIQVLQFFRFKSKSLELVAQGAKNLVNEEGFKKALYVIDIGQNDLSVAFSLNASYDEAVARIPSIISEIRNALKMLHDSGSSNFWIHNTGPLGCLPQKLALHASDGDFDPYGCLSPLNNGSMEFNARLNDLCNELRSEFNDSTIVYTDIYSIKYDLITNSAKYGFESPMRVCCGHGGPPYNYDPKITCGNPQCQVCDEKLKYISWDGVHYTEAANALVASRILSTEYSNPKLEFDYFCSASMEH</sequence>
<dbReference type="Gene3D" id="3.40.50.1110">
    <property type="entry name" value="SGNH hydrolase"/>
    <property type="match status" value="1"/>
</dbReference>
<organism evidence="6 7">
    <name type="scientific">Vanilla planifolia</name>
    <name type="common">Vanilla</name>
    <dbReference type="NCBI Taxonomy" id="51239"/>
    <lineage>
        <taxon>Eukaryota</taxon>
        <taxon>Viridiplantae</taxon>
        <taxon>Streptophyta</taxon>
        <taxon>Embryophyta</taxon>
        <taxon>Tracheophyta</taxon>
        <taxon>Spermatophyta</taxon>
        <taxon>Magnoliopsida</taxon>
        <taxon>Liliopsida</taxon>
        <taxon>Asparagales</taxon>
        <taxon>Orchidaceae</taxon>
        <taxon>Vanilloideae</taxon>
        <taxon>Vanilleae</taxon>
        <taxon>Vanilla</taxon>
    </lineage>
</organism>